<evidence type="ECO:0000256" key="3">
    <source>
        <dbReference type="ARBA" id="ARBA00022692"/>
    </source>
</evidence>
<evidence type="ECO:0000256" key="10">
    <source>
        <dbReference type="ARBA" id="ARBA00068717"/>
    </source>
</evidence>
<dbReference type="PRINTS" id="PR00081">
    <property type="entry name" value="GDHRDH"/>
</dbReference>
<dbReference type="PRINTS" id="PR00080">
    <property type="entry name" value="SDRFAMILY"/>
</dbReference>
<name>A0AAE0P984_SORBR</name>
<dbReference type="EMBL" id="JAUTDP010000010">
    <property type="protein sequence ID" value="KAK3395613.1"/>
    <property type="molecule type" value="Genomic_DNA"/>
</dbReference>
<comment type="caution">
    <text evidence="14">The sequence shown here is derived from an EMBL/GenBank/DDBJ whole genome shotgun (WGS) entry which is preliminary data.</text>
</comment>
<evidence type="ECO:0000256" key="4">
    <source>
        <dbReference type="ARBA" id="ARBA00022857"/>
    </source>
</evidence>
<dbReference type="Pfam" id="PF00106">
    <property type="entry name" value="adh_short"/>
    <property type="match status" value="1"/>
</dbReference>
<evidence type="ECO:0000256" key="7">
    <source>
        <dbReference type="ARBA" id="ARBA00023098"/>
    </source>
</evidence>
<accession>A0AAE0P984</accession>
<proteinExistence type="inferred from homology"/>
<gene>
    <name evidence="14" type="ORF">B0T20DRAFT_419341</name>
</gene>
<dbReference type="Proteomes" id="UP001281003">
    <property type="component" value="Unassembled WGS sequence"/>
</dbReference>
<keyword evidence="5" id="KW-1133">Transmembrane helix</keyword>
<dbReference type="PANTHER" id="PTHR24322">
    <property type="entry name" value="PKSB"/>
    <property type="match status" value="1"/>
</dbReference>
<protein>
    <recommendedName>
        <fullName evidence="10">Short-chain dehydrogenase/reductase 3</fullName>
    </recommendedName>
    <alternativeName>
        <fullName evidence="11">Retinal short-chain dehydrogenase/reductase 1</fullName>
    </alternativeName>
</protein>
<dbReference type="GO" id="GO:0052650">
    <property type="term" value="F:all-trans-retinol dehydrogenase (NADP+) activity"/>
    <property type="evidence" value="ECO:0007669"/>
    <property type="project" value="UniProtKB-ARBA"/>
</dbReference>
<keyword evidence="15" id="KW-1185">Reference proteome</keyword>
<dbReference type="AlphaFoldDB" id="A0AAE0P984"/>
<keyword evidence="4" id="KW-0521">NADP</keyword>
<dbReference type="GO" id="GO:0016020">
    <property type="term" value="C:membrane"/>
    <property type="evidence" value="ECO:0007669"/>
    <property type="project" value="UniProtKB-SubCell"/>
</dbReference>
<dbReference type="Gene3D" id="3.40.50.720">
    <property type="entry name" value="NAD(P)-binding Rossmann-like Domain"/>
    <property type="match status" value="1"/>
</dbReference>
<keyword evidence="7" id="KW-0443">Lipid metabolism</keyword>
<keyword evidence="6" id="KW-0560">Oxidoreductase</keyword>
<sequence>MVKLFAEKGVRVVVLDIQPMTFNAGSNVHYFKCDLTSRANVAAVAQEVRKKVGDPTVLINNAGVVQGRTVLETTEKDLRFTFDVNLFAHYYTAQEFLPYMIKRDHGMVVTVASFASWVCVPNMVDYAASKAAALSFHQGLTAELKSTYKAPRVRTIVVNQGYTKTPLFEGYQNDSPFLLPALEPATVAEAVVRKVLTGESGQVVVPKMGNLTSGLAAFPLWYQTKLRAKNVTIMSQFKGRKVVKDLDTFYEGREKGKEGKGGDQGPEASTVLV</sequence>
<organism evidence="14 15">
    <name type="scientific">Sordaria brevicollis</name>
    <dbReference type="NCBI Taxonomy" id="83679"/>
    <lineage>
        <taxon>Eukaryota</taxon>
        <taxon>Fungi</taxon>
        <taxon>Dikarya</taxon>
        <taxon>Ascomycota</taxon>
        <taxon>Pezizomycotina</taxon>
        <taxon>Sordariomycetes</taxon>
        <taxon>Sordariomycetidae</taxon>
        <taxon>Sordariales</taxon>
        <taxon>Sordariaceae</taxon>
        <taxon>Sordaria</taxon>
    </lineage>
</organism>
<evidence type="ECO:0000256" key="5">
    <source>
        <dbReference type="ARBA" id="ARBA00022989"/>
    </source>
</evidence>
<evidence type="ECO:0000256" key="11">
    <source>
        <dbReference type="ARBA" id="ARBA00082544"/>
    </source>
</evidence>
<keyword evidence="3" id="KW-0812">Transmembrane</keyword>
<evidence type="ECO:0000256" key="1">
    <source>
        <dbReference type="ARBA" id="ARBA00004141"/>
    </source>
</evidence>
<evidence type="ECO:0000256" key="13">
    <source>
        <dbReference type="SAM" id="MobiDB-lite"/>
    </source>
</evidence>
<feature type="region of interest" description="Disordered" evidence="13">
    <location>
        <begin position="253"/>
        <end position="273"/>
    </location>
</feature>
<comment type="function">
    <text evidence="9">Catalyzes the reduction of all-trans-retinal to all-trans-retinol in the presence of NADPH.</text>
</comment>
<keyword evidence="8" id="KW-0472">Membrane</keyword>
<reference evidence="14" key="2">
    <citation type="submission" date="2023-07" db="EMBL/GenBank/DDBJ databases">
        <authorList>
            <consortium name="Lawrence Berkeley National Laboratory"/>
            <person name="Haridas S."/>
            <person name="Hensen N."/>
            <person name="Bonometti L."/>
            <person name="Westerberg I."/>
            <person name="Brannstrom I.O."/>
            <person name="Guillou S."/>
            <person name="Cros-Aarteil S."/>
            <person name="Calhoun S."/>
            <person name="Kuo A."/>
            <person name="Mondo S."/>
            <person name="Pangilinan J."/>
            <person name="Riley R."/>
            <person name="LaButti K."/>
            <person name="Andreopoulos B."/>
            <person name="Lipzen A."/>
            <person name="Chen C."/>
            <person name="Yanf M."/>
            <person name="Daum C."/>
            <person name="Ng V."/>
            <person name="Clum A."/>
            <person name="Steindorff A."/>
            <person name="Ohm R."/>
            <person name="Martin F."/>
            <person name="Silar P."/>
            <person name="Natvig D."/>
            <person name="Lalanne C."/>
            <person name="Gautier V."/>
            <person name="Ament-velasquez S.L."/>
            <person name="Kruys A."/>
            <person name="Hutchinson M.I."/>
            <person name="Powell A.J."/>
            <person name="Barry K."/>
            <person name="Miller A.N."/>
            <person name="Grigoriev I.V."/>
            <person name="Debuchy R."/>
            <person name="Gladieux P."/>
            <person name="Thoren M.H."/>
            <person name="Johannesson H."/>
        </authorList>
    </citation>
    <scope>NUCLEOTIDE SEQUENCE</scope>
    <source>
        <strain evidence="14">FGSC 1904</strain>
    </source>
</reference>
<evidence type="ECO:0000256" key="8">
    <source>
        <dbReference type="ARBA" id="ARBA00023136"/>
    </source>
</evidence>
<dbReference type="PANTHER" id="PTHR24322:SF736">
    <property type="entry name" value="RETINOL DEHYDROGENASE 10"/>
    <property type="match status" value="1"/>
</dbReference>
<evidence type="ECO:0000313" key="14">
    <source>
        <dbReference type="EMBL" id="KAK3395613.1"/>
    </source>
</evidence>
<dbReference type="SUPFAM" id="SSF51735">
    <property type="entry name" value="NAD(P)-binding Rossmann-fold domains"/>
    <property type="match status" value="1"/>
</dbReference>
<dbReference type="InterPro" id="IPR002347">
    <property type="entry name" value="SDR_fam"/>
</dbReference>
<evidence type="ECO:0000256" key="2">
    <source>
        <dbReference type="ARBA" id="ARBA00006484"/>
    </source>
</evidence>
<evidence type="ECO:0000313" key="15">
    <source>
        <dbReference type="Proteomes" id="UP001281003"/>
    </source>
</evidence>
<evidence type="ECO:0000256" key="12">
    <source>
        <dbReference type="RuleBase" id="RU000363"/>
    </source>
</evidence>
<dbReference type="FunFam" id="3.40.50.720:FF:000131">
    <property type="entry name" value="Short-chain dehydrogenase/reductase 3"/>
    <property type="match status" value="1"/>
</dbReference>
<dbReference type="InterPro" id="IPR036291">
    <property type="entry name" value="NAD(P)-bd_dom_sf"/>
</dbReference>
<dbReference type="CDD" id="cd05339">
    <property type="entry name" value="17beta-HSDXI-like_SDR_c"/>
    <property type="match status" value="1"/>
</dbReference>
<comment type="subcellular location">
    <subcellularLocation>
        <location evidence="1">Membrane</location>
        <topology evidence="1">Multi-pass membrane protein</topology>
    </subcellularLocation>
</comment>
<comment type="similarity">
    <text evidence="2 12">Belongs to the short-chain dehydrogenases/reductases (SDR) family.</text>
</comment>
<evidence type="ECO:0000256" key="6">
    <source>
        <dbReference type="ARBA" id="ARBA00023002"/>
    </source>
</evidence>
<evidence type="ECO:0000256" key="9">
    <source>
        <dbReference type="ARBA" id="ARBA00059620"/>
    </source>
</evidence>
<reference evidence="14" key="1">
    <citation type="journal article" date="2023" name="Mol. Phylogenet. Evol.">
        <title>Genome-scale phylogeny and comparative genomics of the fungal order Sordariales.</title>
        <authorList>
            <person name="Hensen N."/>
            <person name="Bonometti L."/>
            <person name="Westerberg I."/>
            <person name="Brannstrom I.O."/>
            <person name="Guillou S."/>
            <person name="Cros-Aarteil S."/>
            <person name="Calhoun S."/>
            <person name="Haridas S."/>
            <person name="Kuo A."/>
            <person name="Mondo S."/>
            <person name="Pangilinan J."/>
            <person name="Riley R."/>
            <person name="LaButti K."/>
            <person name="Andreopoulos B."/>
            <person name="Lipzen A."/>
            <person name="Chen C."/>
            <person name="Yan M."/>
            <person name="Daum C."/>
            <person name="Ng V."/>
            <person name="Clum A."/>
            <person name="Steindorff A."/>
            <person name="Ohm R.A."/>
            <person name="Martin F."/>
            <person name="Silar P."/>
            <person name="Natvig D.O."/>
            <person name="Lalanne C."/>
            <person name="Gautier V."/>
            <person name="Ament-Velasquez S.L."/>
            <person name="Kruys A."/>
            <person name="Hutchinson M.I."/>
            <person name="Powell A.J."/>
            <person name="Barry K."/>
            <person name="Miller A.N."/>
            <person name="Grigoriev I.V."/>
            <person name="Debuchy R."/>
            <person name="Gladieux P."/>
            <person name="Hiltunen Thoren M."/>
            <person name="Johannesson H."/>
        </authorList>
    </citation>
    <scope>NUCLEOTIDE SEQUENCE</scope>
    <source>
        <strain evidence="14">FGSC 1904</strain>
    </source>
</reference>